<evidence type="ECO:0000313" key="6">
    <source>
        <dbReference type="Proteomes" id="UP000886750"/>
    </source>
</evidence>
<dbReference type="PRINTS" id="PR00332">
    <property type="entry name" value="HISTRIAD"/>
</dbReference>
<dbReference type="PROSITE" id="PS00892">
    <property type="entry name" value="HIT_1"/>
    <property type="match status" value="1"/>
</dbReference>
<gene>
    <name evidence="5" type="ORF">H9729_07140</name>
</gene>
<dbReference type="InterPro" id="IPR001310">
    <property type="entry name" value="Histidine_triad_HIT"/>
</dbReference>
<protein>
    <submittedName>
        <fullName evidence="5">Histidine triad nucleotide-binding protein</fullName>
    </submittedName>
</protein>
<dbReference type="InterPro" id="IPR019808">
    <property type="entry name" value="Histidine_triad_CS"/>
</dbReference>
<reference evidence="5" key="2">
    <citation type="submission" date="2021-04" db="EMBL/GenBank/DDBJ databases">
        <authorList>
            <person name="Gilroy R."/>
        </authorList>
    </citation>
    <scope>NUCLEOTIDE SEQUENCE</scope>
    <source>
        <strain evidence="5">1345</strain>
    </source>
</reference>
<dbReference type="Proteomes" id="UP000886750">
    <property type="component" value="Unassembled WGS sequence"/>
</dbReference>
<name>A0A9D1ZVW1_9FIRM</name>
<dbReference type="Pfam" id="PF01230">
    <property type="entry name" value="HIT"/>
    <property type="match status" value="1"/>
</dbReference>
<evidence type="ECO:0000256" key="2">
    <source>
        <dbReference type="PIRSR" id="PIRSR601310-3"/>
    </source>
</evidence>
<dbReference type="SUPFAM" id="SSF54197">
    <property type="entry name" value="HIT-like"/>
    <property type="match status" value="1"/>
</dbReference>
<feature type="short sequence motif" description="Histidine triad motif" evidence="2 3">
    <location>
        <begin position="98"/>
        <end position="102"/>
    </location>
</feature>
<dbReference type="EMBL" id="DXCQ01000066">
    <property type="protein sequence ID" value="HIY97446.1"/>
    <property type="molecule type" value="Genomic_DNA"/>
</dbReference>
<dbReference type="PANTHER" id="PTHR23089">
    <property type="entry name" value="HISTIDINE TRIAD HIT PROTEIN"/>
    <property type="match status" value="1"/>
</dbReference>
<comment type="caution">
    <text evidence="5">The sequence shown here is derived from an EMBL/GenBank/DDBJ whole genome shotgun (WGS) entry which is preliminary data.</text>
</comment>
<evidence type="ECO:0000313" key="5">
    <source>
        <dbReference type="EMBL" id="HIY97446.1"/>
    </source>
</evidence>
<dbReference type="CDD" id="cd01276">
    <property type="entry name" value="PKCI_related"/>
    <property type="match status" value="1"/>
</dbReference>
<dbReference type="Gene3D" id="3.30.428.10">
    <property type="entry name" value="HIT-like"/>
    <property type="match status" value="1"/>
</dbReference>
<evidence type="ECO:0000256" key="1">
    <source>
        <dbReference type="PIRSR" id="PIRSR601310-1"/>
    </source>
</evidence>
<reference evidence="5" key="1">
    <citation type="journal article" date="2021" name="PeerJ">
        <title>Extensive microbial diversity within the chicken gut microbiome revealed by metagenomics and culture.</title>
        <authorList>
            <person name="Gilroy R."/>
            <person name="Ravi A."/>
            <person name="Getino M."/>
            <person name="Pursley I."/>
            <person name="Horton D.L."/>
            <person name="Alikhan N.F."/>
            <person name="Baker D."/>
            <person name="Gharbi K."/>
            <person name="Hall N."/>
            <person name="Watson M."/>
            <person name="Adriaenssens E.M."/>
            <person name="Foster-Nyarko E."/>
            <person name="Jarju S."/>
            <person name="Secka A."/>
            <person name="Antonio M."/>
            <person name="Oren A."/>
            <person name="Chaudhuri R.R."/>
            <person name="La Ragione R."/>
            <person name="Hildebrand F."/>
            <person name="Pallen M.J."/>
        </authorList>
    </citation>
    <scope>NUCLEOTIDE SEQUENCE</scope>
    <source>
        <strain evidence="5">1345</strain>
    </source>
</reference>
<dbReference type="InterPro" id="IPR011146">
    <property type="entry name" value="HIT-like"/>
</dbReference>
<evidence type="ECO:0000256" key="3">
    <source>
        <dbReference type="PROSITE-ProRule" id="PRU00464"/>
    </source>
</evidence>
<proteinExistence type="predicted"/>
<organism evidence="5 6">
    <name type="scientific">Candidatus Borkfalkia excrementigallinarum</name>
    <dbReference type="NCBI Taxonomy" id="2838506"/>
    <lineage>
        <taxon>Bacteria</taxon>
        <taxon>Bacillati</taxon>
        <taxon>Bacillota</taxon>
        <taxon>Clostridia</taxon>
        <taxon>Christensenellales</taxon>
        <taxon>Christensenellaceae</taxon>
        <taxon>Candidatus Borkfalkia</taxon>
    </lineage>
</organism>
<dbReference type="AlphaFoldDB" id="A0A9D1ZVW1"/>
<feature type="domain" description="HIT" evidence="4">
    <location>
        <begin position="6"/>
        <end position="114"/>
    </location>
</feature>
<dbReference type="InterPro" id="IPR036265">
    <property type="entry name" value="HIT-like_sf"/>
</dbReference>
<evidence type="ECO:0000259" key="4">
    <source>
        <dbReference type="PROSITE" id="PS51084"/>
    </source>
</evidence>
<accession>A0A9D1ZVW1</accession>
<dbReference type="PROSITE" id="PS51084">
    <property type="entry name" value="HIT_2"/>
    <property type="match status" value="1"/>
</dbReference>
<dbReference type="GO" id="GO:0003824">
    <property type="term" value="F:catalytic activity"/>
    <property type="evidence" value="ECO:0007669"/>
    <property type="project" value="InterPro"/>
</dbReference>
<feature type="active site" description="Tele-AMP-histidine intermediate" evidence="1">
    <location>
        <position position="100"/>
    </location>
</feature>
<sequence length="114" mass="12542">MDKNCLFCKIIAGDIPSNKVYEDDDMLAFRDINPQAKTHVLVVPKSHFATLAEMDAAQAELVKKCLVKIPEIAASLGLENGYRLIINQGKDAGQTVFHLHIHILGGQNMGEKLV</sequence>